<dbReference type="AlphaFoldDB" id="A0A7J8U1V5"/>
<sequence length="134" mass="15447">MAEPELKLKPDSEPDSKSDSESEPKPDSESEPKPDSESEPKPEVDPPNNFRFDMNDGKRIFIVNVKTDHVSSVWFLYKFPVVNVRCNGCDTHLGEKFFALSSPYFEQMHGSILLHPDRILLWDGTKEYHPPWEN</sequence>
<evidence type="ECO:0000313" key="3">
    <source>
        <dbReference type="Proteomes" id="UP000593573"/>
    </source>
</evidence>
<feature type="compositionally biased region" description="Basic and acidic residues" evidence="1">
    <location>
        <begin position="1"/>
        <end position="44"/>
    </location>
</feature>
<dbReference type="Proteomes" id="UP000593573">
    <property type="component" value="Unassembled WGS sequence"/>
</dbReference>
<evidence type="ECO:0000256" key="1">
    <source>
        <dbReference type="SAM" id="MobiDB-lite"/>
    </source>
</evidence>
<comment type="caution">
    <text evidence="2">The sequence shown here is derived from an EMBL/GenBank/DDBJ whole genome shotgun (WGS) entry which is preliminary data.</text>
</comment>
<name>A0A7J8U1V5_9ROSI</name>
<dbReference type="EMBL" id="JABFAB010000003">
    <property type="protein sequence ID" value="MBA0644447.1"/>
    <property type="molecule type" value="Genomic_DNA"/>
</dbReference>
<evidence type="ECO:0008006" key="4">
    <source>
        <dbReference type="Google" id="ProtNLM"/>
    </source>
</evidence>
<organism evidence="2 3">
    <name type="scientific">Gossypium klotzschianum</name>
    <dbReference type="NCBI Taxonomy" id="34286"/>
    <lineage>
        <taxon>Eukaryota</taxon>
        <taxon>Viridiplantae</taxon>
        <taxon>Streptophyta</taxon>
        <taxon>Embryophyta</taxon>
        <taxon>Tracheophyta</taxon>
        <taxon>Spermatophyta</taxon>
        <taxon>Magnoliopsida</taxon>
        <taxon>eudicotyledons</taxon>
        <taxon>Gunneridae</taxon>
        <taxon>Pentapetalae</taxon>
        <taxon>rosids</taxon>
        <taxon>malvids</taxon>
        <taxon>Malvales</taxon>
        <taxon>Malvaceae</taxon>
        <taxon>Malvoideae</taxon>
        <taxon>Gossypium</taxon>
    </lineage>
</organism>
<evidence type="ECO:0000313" key="2">
    <source>
        <dbReference type="EMBL" id="MBA0644447.1"/>
    </source>
</evidence>
<proteinExistence type="predicted"/>
<feature type="region of interest" description="Disordered" evidence="1">
    <location>
        <begin position="1"/>
        <end position="51"/>
    </location>
</feature>
<protein>
    <recommendedName>
        <fullName evidence="4">Yippee domain-containing protein</fullName>
    </recommendedName>
</protein>
<gene>
    <name evidence="2" type="ORF">Goklo_028605</name>
</gene>
<dbReference type="OrthoDB" id="978263at2759"/>
<accession>A0A7J8U1V5</accession>
<reference evidence="2 3" key="1">
    <citation type="journal article" date="2019" name="Genome Biol. Evol.">
        <title>Insights into the evolution of the New World diploid cottons (Gossypium, subgenus Houzingenia) based on genome sequencing.</title>
        <authorList>
            <person name="Grover C.E."/>
            <person name="Arick M.A. 2nd"/>
            <person name="Thrash A."/>
            <person name="Conover J.L."/>
            <person name="Sanders W.S."/>
            <person name="Peterson D.G."/>
            <person name="Frelichowski J.E."/>
            <person name="Scheffler J.A."/>
            <person name="Scheffler B.E."/>
            <person name="Wendel J.F."/>
        </authorList>
    </citation>
    <scope>NUCLEOTIDE SEQUENCE [LARGE SCALE GENOMIC DNA]</scope>
    <source>
        <strain evidence="2">57</strain>
        <tissue evidence="2">Leaf</tissue>
    </source>
</reference>
<keyword evidence="3" id="KW-1185">Reference proteome</keyword>